<dbReference type="NCBIfam" id="TIGR01979">
    <property type="entry name" value="sufS"/>
    <property type="match status" value="1"/>
</dbReference>
<dbReference type="PIRSF" id="PIRSF005572">
    <property type="entry name" value="NifS"/>
    <property type="match status" value="1"/>
</dbReference>
<dbReference type="InterPro" id="IPR020578">
    <property type="entry name" value="Aminotrans_V_PyrdxlP_BS"/>
</dbReference>
<dbReference type="InterPro" id="IPR015422">
    <property type="entry name" value="PyrdxlP-dep_Trfase_small"/>
</dbReference>
<dbReference type="PANTHER" id="PTHR43586:SF8">
    <property type="entry name" value="CYSTEINE DESULFURASE 1, CHLOROPLASTIC"/>
    <property type="match status" value="1"/>
</dbReference>
<comment type="similarity">
    <text evidence="3 8">Belongs to the class-V pyridoxal-phosphate-dependent aminotransferase family. Csd subfamily.</text>
</comment>
<dbReference type="Pfam" id="PF00266">
    <property type="entry name" value="Aminotran_5"/>
    <property type="match status" value="1"/>
</dbReference>
<evidence type="ECO:0000256" key="7">
    <source>
        <dbReference type="RuleBase" id="RU004504"/>
    </source>
</evidence>
<comment type="catalytic activity">
    <reaction evidence="6 8">
        <text>(sulfur carrier)-H + L-cysteine = (sulfur carrier)-SH + L-alanine</text>
        <dbReference type="Rhea" id="RHEA:43892"/>
        <dbReference type="Rhea" id="RHEA-COMP:14737"/>
        <dbReference type="Rhea" id="RHEA-COMP:14739"/>
        <dbReference type="ChEBI" id="CHEBI:29917"/>
        <dbReference type="ChEBI" id="CHEBI:35235"/>
        <dbReference type="ChEBI" id="CHEBI:57972"/>
        <dbReference type="ChEBI" id="CHEBI:64428"/>
        <dbReference type="EC" id="2.8.1.7"/>
    </reaction>
</comment>
<evidence type="ECO:0000256" key="1">
    <source>
        <dbReference type="ARBA" id="ARBA00001933"/>
    </source>
</evidence>
<dbReference type="InterPro" id="IPR010970">
    <property type="entry name" value="Cys_dSase_SufS"/>
</dbReference>
<dbReference type="STRING" id="332977.SAMN05421740_104338"/>
<sequence length="413" mass="45586">MERTAVLERFDVRRIRKDFPILTRTVNGKPLVYLDNGATTQKPQQVIDAIVNYYTQLNSNVHRGVHHLSQLATDAFEVTRRKLQPFIHAAHEHEIILTKGTTESINLVASCYGKAFISAGDEIIISAMEHHSNIVPWQIVCEERGALLKVVPINDAGELDMEMYRSMLNDRTRLVAITYVSNALGTINPVKTIIELAHAAGAPVLLDAAQAIQHLTIDVQELDVDFLVFSGHKMYGPTGIGVLYGKEKWLNAMPPYQSGGEMIKEVTFAQTTYNELPFKFEAGTPNIEAGICLGHAIDYINDIGMAAIAQYEHELLDYTTQRLLDIPGLRIIGTAKEKSSVVSFLLDGAHPYDVGVILDKLGVAVRTGHHCTQPLMDRYGIPGTVRASIAMYNTKEDIDILVAGVEKAAAMLL</sequence>
<evidence type="ECO:0000256" key="5">
    <source>
        <dbReference type="ARBA" id="ARBA00022898"/>
    </source>
</evidence>
<accession>A0A1H7PEF2</accession>
<proteinExistence type="inferred from homology"/>
<gene>
    <name evidence="10" type="ORF">SAMN05421740_104338</name>
</gene>
<organism evidence="10 11">
    <name type="scientific">Parapedobacter koreensis</name>
    <dbReference type="NCBI Taxonomy" id="332977"/>
    <lineage>
        <taxon>Bacteria</taxon>
        <taxon>Pseudomonadati</taxon>
        <taxon>Bacteroidota</taxon>
        <taxon>Sphingobacteriia</taxon>
        <taxon>Sphingobacteriales</taxon>
        <taxon>Sphingobacteriaceae</taxon>
        <taxon>Parapedobacter</taxon>
    </lineage>
</organism>
<dbReference type="AlphaFoldDB" id="A0A1H7PEF2"/>
<protein>
    <recommendedName>
        <fullName evidence="8">Cysteine desulfurase</fullName>
        <ecNumber evidence="8">2.8.1.7</ecNumber>
    </recommendedName>
</protein>
<dbReference type="SUPFAM" id="SSF53383">
    <property type="entry name" value="PLP-dependent transferases"/>
    <property type="match status" value="1"/>
</dbReference>
<keyword evidence="4 8" id="KW-0808">Transferase</keyword>
<dbReference type="GO" id="GO:0006534">
    <property type="term" value="P:cysteine metabolic process"/>
    <property type="evidence" value="ECO:0007669"/>
    <property type="project" value="UniProtKB-UniRule"/>
</dbReference>
<dbReference type="PANTHER" id="PTHR43586">
    <property type="entry name" value="CYSTEINE DESULFURASE"/>
    <property type="match status" value="1"/>
</dbReference>
<dbReference type="InterPro" id="IPR015421">
    <property type="entry name" value="PyrdxlP-dep_Trfase_major"/>
</dbReference>
<evidence type="ECO:0000256" key="6">
    <source>
        <dbReference type="ARBA" id="ARBA00050776"/>
    </source>
</evidence>
<evidence type="ECO:0000256" key="8">
    <source>
        <dbReference type="RuleBase" id="RU004506"/>
    </source>
</evidence>
<dbReference type="CDD" id="cd06453">
    <property type="entry name" value="SufS_like"/>
    <property type="match status" value="1"/>
</dbReference>
<evidence type="ECO:0000313" key="10">
    <source>
        <dbReference type="EMBL" id="SEL34143.1"/>
    </source>
</evidence>
<comment type="cofactor">
    <cofactor evidence="1 7">
        <name>pyridoxal 5'-phosphate</name>
        <dbReference type="ChEBI" id="CHEBI:597326"/>
    </cofactor>
</comment>
<keyword evidence="11" id="KW-1185">Reference proteome</keyword>
<keyword evidence="5 8" id="KW-0663">Pyridoxal phosphate</keyword>
<dbReference type="RefSeq" id="WP_177181115.1">
    <property type="nucleotide sequence ID" value="NZ_FNZR01000004.1"/>
</dbReference>
<evidence type="ECO:0000259" key="9">
    <source>
        <dbReference type="Pfam" id="PF00266"/>
    </source>
</evidence>
<dbReference type="Gene3D" id="3.40.640.10">
    <property type="entry name" value="Type I PLP-dependent aspartate aminotransferase-like (Major domain)"/>
    <property type="match status" value="1"/>
</dbReference>
<dbReference type="InterPro" id="IPR015424">
    <property type="entry name" value="PyrdxlP-dep_Trfase"/>
</dbReference>
<comment type="function">
    <text evidence="2 8">Catalyzes the removal of elemental sulfur and selenium atoms from L-cysteine, L-cystine, L-selenocysteine, and L-selenocystine to produce L-alanine.</text>
</comment>
<evidence type="ECO:0000256" key="3">
    <source>
        <dbReference type="ARBA" id="ARBA00010447"/>
    </source>
</evidence>
<evidence type="ECO:0000313" key="11">
    <source>
        <dbReference type="Proteomes" id="UP000198916"/>
    </source>
</evidence>
<dbReference type="GO" id="GO:0031071">
    <property type="term" value="F:cysteine desulfurase activity"/>
    <property type="evidence" value="ECO:0007669"/>
    <property type="project" value="UniProtKB-UniRule"/>
</dbReference>
<reference evidence="11" key="1">
    <citation type="submission" date="2016-10" db="EMBL/GenBank/DDBJ databases">
        <authorList>
            <person name="Varghese N."/>
            <person name="Submissions S."/>
        </authorList>
    </citation>
    <scope>NUCLEOTIDE SEQUENCE [LARGE SCALE GENOMIC DNA]</scope>
    <source>
        <strain evidence="11">Jip14</strain>
    </source>
</reference>
<dbReference type="GO" id="GO:0030170">
    <property type="term" value="F:pyridoxal phosphate binding"/>
    <property type="evidence" value="ECO:0007669"/>
    <property type="project" value="UniProtKB-UniRule"/>
</dbReference>
<name>A0A1H7PEF2_9SPHI</name>
<feature type="domain" description="Aminotransferase class V" evidence="9">
    <location>
        <begin position="32"/>
        <end position="401"/>
    </location>
</feature>
<dbReference type="PROSITE" id="PS00595">
    <property type="entry name" value="AA_TRANSFER_CLASS_5"/>
    <property type="match status" value="1"/>
</dbReference>
<dbReference type="Gene3D" id="3.90.1150.10">
    <property type="entry name" value="Aspartate Aminotransferase, domain 1"/>
    <property type="match status" value="1"/>
</dbReference>
<evidence type="ECO:0000256" key="2">
    <source>
        <dbReference type="ARBA" id="ARBA00002824"/>
    </source>
</evidence>
<dbReference type="Proteomes" id="UP000198916">
    <property type="component" value="Unassembled WGS sequence"/>
</dbReference>
<keyword evidence="10" id="KW-0456">Lyase</keyword>
<dbReference type="InterPro" id="IPR016454">
    <property type="entry name" value="Cysteine_dSase"/>
</dbReference>
<dbReference type="EC" id="2.8.1.7" evidence="8"/>
<dbReference type="InterPro" id="IPR000192">
    <property type="entry name" value="Aminotrans_V_dom"/>
</dbReference>
<dbReference type="EMBL" id="FNZR01000004">
    <property type="protein sequence ID" value="SEL34143.1"/>
    <property type="molecule type" value="Genomic_DNA"/>
</dbReference>
<evidence type="ECO:0000256" key="4">
    <source>
        <dbReference type="ARBA" id="ARBA00022679"/>
    </source>
</evidence>
<dbReference type="GO" id="GO:0016829">
    <property type="term" value="F:lyase activity"/>
    <property type="evidence" value="ECO:0007669"/>
    <property type="project" value="UniProtKB-KW"/>
</dbReference>